<feature type="compositionally biased region" description="Basic residues" evidence="1">
    <location>
        <begin position="478"/>
        <end position="489"/>
    </location>
</feature>
<dbReference type="OrthoDB" id="10580065at2759"/>
<feature type="compositionally biased region" description="Basic residues" evidence="1">
    <location>
        <begin position="538"/>
        <end position="557"/>
    </location>
</feature>
<name>A0A813M085_9BILA</name>
<feature type="compositionally biased region" description="Polar residues" evidence="1">
    <location>
        <begin position="520"/>
        <end position="534"/>
    </location>
</feature>
<evidence type="ECO:0000313" key="2">
    <source>
        <dbReference type="EMBL" id="CAF0710221.1"/>
    </source>
</evidence>
<sequence>MDNEDIIVVSEKRHIEKLNYKIWPGDEKDDNQDVNNNYYISNKPSDLVNTERESKFKNTEYHQGKRKRDNNENTENEAPAKRPNMSNRYFSSENLKIIAESKEIADSKKSSNAAESEKFTKRRDYLIKRLLQNRSLPGIEEKNQENSSCEEIIPEEESDEEIKIVNKTRKHDFQDEFIPLFQSGSGQKEKLKNDEEKEKDIDNSFYSGPYPYRCLSKAKEAILEAFRPIPGATYTNRVAEIAKMKINLPSKFDHDKRLWSRIKRETYQIRQQLRDRIETYQRHEARMLAKKSTKIEFIELDGDSDEDSEENETTVIKMINSQNKKNKNKHLKFDDDDSDIDENGILSDDLVQMNDENSDESDLDSKCVQFGKYSKQAKNLKKKKNNKFSSGSSSGLKCESVDYTPRLKQKNKKNNNNIDDDELDLLKLEYRRLRNARNKAMRSIKNKVKDGASKQMSLEIEREIMNEKMTKVRRMIKKLNRKNRPKSAKKMSTLENSDSSSVAIVKKFKLKKESKKNSDVNKTNFKKQQPNSNDVLKKNKKFKKKKSNRKQMNKIKF</sequence>
<feature type="compositionally biased region" description="Basic and acidic residues" evidence="1">
    <location>
        <begin position="49"/>
        <end position="63"/>
    </location>
</feature>
<accession>A0A813M085</accession>
<dbReference type="Proteomes" id="UP000663879">
    <property type="component" value="Unassembled WGS sequence"/>
</dbReference>
<proteinExistence type="predicted"/>
<protein>
    <submittedName>
        <fullName evidence="2">Uncharacterized protein</fullName>
    </submittedName>
</protein>
<gene>
    <name evidence="2" type="ORF">OXX778_LOCUS934</name>
</gene>
<comment type="caution">
    <text evidence="2">The sequence shown here is derived from an EMBL/GenBank/DDBJ whole genome shotgun (WGS) entry which is preliminary data.</text>
</comment>
<dbReference type="AlphaFoldDB" id="A0A813M085"/>
<reference evidence="2" key="1">
    <citation type="submission" date="2021-02" db="EMBL/GenBank/DDBJ databases">
        <authorList>
            <person name="Nowell W R."/>
        </authorList>
    </citation>
    <scope>NUCLEOTIDE SEQUENCE</scope>
    <source>
        <strain evidence="2">Ploen Becks lab</strain>
    </source>
</reference>
<feature type="compositionally biased region" description="Polar residues" evidence="1">
    <location>
        <begin position="33"/>
        <end position="48"/>
    </location>
</feature>
<keyword evidence="3" id="KW-1185">Reference proteome</keyword>
<evidence type="ECO:0000256" key="1">
    <source>
        <dbReference type="SAM" id="MobiDB-lite"/>
    </source>
</evidence>
<evidence type="ECO:0000313" key="3">
    <source>
        <dbReference type="Proteomes" id="UP000663879"/>
    </source>
</evidence>
<feature type="compositionally biased region" description="Polar residues" evidence="1">
    <location>
        <begin position="84"/>
        <end position="93"/>
    </location>
</feature>
<feature type="region of interest" description="Disordered" evidence="1">
    <location>
        <begin position="23"/>
        <end position="93"/>
    </location>
</feature>
<organism evidence="2 3">
    <name type="scientific">Brachionus calyciflorus</name>
    <dbReference type="NCBI Taxonomy" id="104777"/>
    <lineage>
        <taxon>Eukaryota</taxon>
        <taxon>Metazoa</taxon>
        <taxon>Spiralia</taxon>
        <taxon>Gnathifera</taxon>
        <taxon>Rotifera</taxon>
        <taxon>Eurotatoria</taxon>
        <taxon>Monogononta</taxon>
        <taxon>Pseudotrocha</taxon>
        <taxon>Ploima</taxon>
        <taxon>Brachionidae</taxon>
        <taxon>Brachionus</taxon>
    </lineage>
</organism>
<feature type="region of interest" description="Disordered" evidence="1">
    <location>
        <begin position="511"/>
        <end position="557"/>
    </location>
</feature>
<dbReference type="EMBL" id="CAJNOC010000053">
    <property type="protein sequence ID" value="CAF0710221.1"/>
    <property type="molecule type" value="Genomic_DNA"/>
</dbReference>
<feature type="region of interest" description="Disordered" evidence="1">
    <location>
        <begin position="478"/>
        <end position="498"/>
    </location>
</feature>